<dbReference type="InterPro" id="IPR019818">
    <property type="entry name" value="IsoCit/isopropylmalate_DH_CS"/>
</dbReference>
<dbReference type="PANTHER" id="PTHR11835:SF34">
    <property type="entry name" value="ISOCITRATE DEHYDROGENASE [NAD] SUBUNIT ALPHA, MITOCHONDRIAL"/>
    <property type="match status" value="1"/>
</dbReference>
<dbReference type="Pfam" id="PF00180">
    <property type="entry name" value="Iso_dh"/>
    <property type="match status" value="1"/>
</dbReference>
<keyword evidence="2 4" id="KW-0560">Oxidoreductase</keyword>
<dbReference type="GO" id="GO:0051287">
    <property type="term" value="F:NAD binding"/>
    <property type="evidence" value="ECO:0007669"/>
    <property type="project" value="InterPro"/>
</dbReference>
<reference evidence="5" key="1">
    <citation type="submission" date="2015-11" db="EMBL/GenBank/DDBJ databases">
        <authorList>
            <consortium name="Cross-ministerial Strategic Innovation Promotion Program (SIP) consortium"/>
            <person name="Tomihama T."/>
            <person name="Ikenaga M."/>
            <person name="Sakai M."/>
            <person name="Okubo T."/>
            <person name="Ikeda S."/>
        </authorList>
    </citation>
    <scope>NUCLEOTIDE SEQUENCE [LARGE SCALE GENOMIC DNA]</scope>
    <source>
        <strain evidence="5">S58</strain>
    </source>
</reference>
<dbReference type="EMBL" id="BCMM01000001">
    <property type="protein sequence ID" value="GAQ60023.1"/>
    <property type="molecule type" value="Genomic_DNA"/>
</dbReference>
<evidence type="ECO:0000313" key="5">
    <source>
        <dbReference type="Proteomes" id="UP000067448"/>
    </source>
</evidence>
<dbReference type="InterPro" id="IPR024084">
    <property type="entry name" value="IsoPropMal-DH-like_dom"/>
</dbReference>
<dbReference type="GO" id="GO:0004449">
    <property type="term" value="F:isocitrate dehydrogenase (NAD+) activity"/>
    <property type="evidence" value="ECO:0007669"/>
    <property type="project" value="TreeGrafter"/>
</dbReference>
<organism evidence="4 5">
    <name type="scientific">Streptomyces scabiei</name>
    <dbReference type="NCBI Taxonomy" id="1930"/>
    <lineage>
        <taxon>Bacteria</taxon>
        <taxon>Bacillati</taxon>
        <taxon>Actinomycetota</taxon>
        <taxon>Actinomycetes</taxon>
        <taxon>Kitasatosporales</taxon>
        <taxon>Streptomycetaceae</taxon>
        <taxon>Streptomyces</taxon>
    </lineage>
</organism>
<dbReference type="Proteomes" id="UP000067448">
    <property type="component" value="Unassembled WGS sequence"/>
</dbReference>
<evidence type="ECO:0000259" key="3">
    <source>
        <dbReference type="SMART" id="SM01329"/>
    </source>
</evidence>
<comment type="caution">
    <text evidence="4">The sequence shown here is derived from an EMBL/GenBank/DDBJ whole genome shotgun (WGS) entry which is preliminary data.</text>
</comment>
<evidence type="ECO:0000256" key="2">
    <source>
        <dbReference type="ARBA" id="ARBA00023002"/>
    </source>
</evidence>
<dbReference type="AlphaFoldDB" id="A0A117EBX7"/>
<dbReference type="GO" id="GO:0006102">
    <property type="term" value="P:isocitrate metabolic process"/>
    <property type="evidence" value="ECO:0007669"/>
    <property type="project" value="TreeGrafter"/>
</dbReference>
<dbReference type="SUPFAM" id="SSF53659">
    <property type="entry name" value="Isocitrate/Isopropylmalate dehydrogenase-like"/>
    <property type="match status" value="1"/>
</dbReference>
<reference evidence="5" key="3">
    <citation type="submission" date="2016-02" db="EMBL/GenBank/DDBJ databases">
        <title>Draft genome of pathogenic Streptomyces sp. in Japan.</title>
        <authorList>
            <person name="Tomihama T."/>
            <person name="Ikenaga M."/>
            <person name="Sakai M."/>
            <person name="Okubo T."/>
            <person name="Ikeda S."/>
        </authorList>
    </citation>
    <scope>NUCLEOTIDE SEQUENCE [LARGE SCALE GENOMIC DNA]</scope>
    <source>
        <strain evidence="5">S58</strain>
    </source>
</reference>
<feature type="domain" description="Isopropylmalate dehydrogenase-like" evidence="3">
    <location>
        <begin position="21"/>
        <end position="366"/>
    </location>
</feature>
<sequence length="380" mass="40295">MTIHPRRRGPVTTADPPHRYILGVLYGDGIGPEIVPASVLVADAALAAAGAPGVTWKPLPVGLQAIEEQGEAIPTATLAALAETDGWLLGPHDSAAYPEPFRSQLNPSGTIRKHFDLYANVRPAKSFPGGKAVVPGTDLVIVRENTEGFYADRNTHRGTGEFMPTPDIAIAMGIITRAACERIAREAFELASRRRKKVTVVHKANVLQLTTGLFRDVCREIAQGYPEVEVDDFHIDAMTVHLVRRAHEFDVVVTENMFGDILSDLAAELAGSLGIAPSLNASQDRAMAQAAHGSAPDIAGQDLANPGAMILSTAMLLQWLGARHEDPALVRAARVIEEGVAATLAQGTATRDMGGTAGCRAFTEAVVASIDRAVASTGRR</sequence>
<dbReference type="PANTHER" id="PTHR11835">
    <property type="entry name" value="DECARBOXYLATING DEHYDROGENASES-ISOCITRATE, ISOPROPYLMALATE, TARTRATE"/>
    <property type="match status" value="1"/>
</dbReference>
<protein>
    <submittedName>
        <fullName evidence="4">Homoisocitrate dehydrogenase</fullName>
        <ecNumber evidence="4">1.1.1.87</ecNumber>
    </submittedName>
</protein>
<accession>A0A117EBX7</accession>
<dbReference type="PROSITE" id="PS00470">
    <property type="entry name" value="IDH_IMDH"/>
    <property type="match status" value="1"/>
</dbReference>
<dbReference type="GO" id="GO:0006099">
    <property type="term" value="P:tricarboxylic acid cycle"/>
    <property type="evidence" value="ECO:0007669"/>
    <property type="project" value="TreeGrafter"/>
</dbReference>
<evidence type="ECO:0000313" key="4">
    <source>
        <dbReference type="EMBL" id="GAQ60023.1"/>
    </source>
</evidence>
<comment type="similarity">
    <text evidence="1">Belongs to the isocitrate and isopropylmalate dehydrogenases family.</text>
</comment>
<name>A0A117EBX7_STRSC</name>
<evidence type="ECO:0000256" key="1">
    <source>
        <dbReference type="ARBA" id="ARBA00007769"/>
    </source>
</evidence>
<proteinExistence type="inferred from homology"/>
<gene>
    <name evidence="4" type="primary">hicd</name>
    <name evidence="4" type="ORF">SsS58_00362</name>
</gene>
<reference evidence="4 5" key="2">
    <citation type="journal article" date="2016" name="Genome Announc.">
        <title>Draft Genome Sequences of Streptomyces scabiei S58, Streptomyces turgidiscabies T45, and Streptomyces acidiscabies a10, the Pathogens of Potato Common Scab, Isolated in Japan.</title>
        <authorList>
            <person name="Tomihama T."/>
            <person name="Nishi Y."/>
            <person name="Sakai M."/>
            <person name="Ikenaga M."/>
            <person name="Okubo T."/>
            <person name="Ikeda S."/>
        </authorList>
    </citation>
    <scope>NUCLEOTIDE SEQUENCE [LARGE SCALE GENOMIC DNA]</scope>
    <source>
        <strain evidence="4 5">S58</strain>
    </source>
</reference>
<dbReference type="SMART" id="SM01329">
    <property type="entry name" value="Iso_dh"/>
    <property type="match status" value="1"/>
</dbReference>
<dbReference type="Gene3D" id="3.40.718.10">
    <property type="entry name" value="Isopropylmalate Dehydrogenase"/>
    <property type="match status" value="1"/>
</dbReference>
<dbReference type="GO" id="GO:0000287">
    <property type="term" value="F:magnesium ion binding"/>
    <property type="evidence" value="ECO:0007669"/>
    <property type="project" value="InterPro"/>
</dbReference>
<dbReference type="EC" id="1.1.1.87" evidence="4"/>
<dbReference type="GO" id="GO:0047046">
    <property type="term" value="F:homoisocitrate dehydrogenase activity"/>
    <property type="evidence" value="ECO:0007669"/>
    <property type="project" value="UniProtKB-EC"/>
</dbReference>